<dbReference type="GO" id="GO:0003677">
    <property type="term" value="F:DNA binding"/>
    <property type="evidence" value="ECO:0007669"/>
    <property type="project" value="InterPro"/>
</dbReference>
<dbReference type="PANTHER" id="PTHR34322">
    <property type="entry name" value="TRANSPOSASE, Y1_TNP DOMAIN-CONTAINING"/>
    <property type="match status" value="1"/>
</dbReference>
<dbReference type="Proteomes" id="UP000199559">
    <property type="component" value="Unassembled WGS sequence"/>
</dbReference>
<dbReference type="PANTHER" id="PTHR34322:SF2">
    <property type="entry name" value="TRANSPOSASE IS200-LIKE DOMAIN-CONTAINING PROTEIN"/>
    <property type="match status" value="1"/>
</dbReference>
<dbReference type="Gene3D" id="3.30.70.1290">
    <property type="entry name" value="Transposase IS200-like"/>
    <property type="match status" value="1"/>
</dbReference>
<gene>
    <name evidence="2" type="ORF">SAMN05443431_101368</name>
</gene>
<dbReference type="InterPro" id="IPR036515">
    <property type="entry name" value="Transposase_17_sf"/>
</dbReference>
<dbReference type="EMBL" id="FORM01000001">
    <property type="protein sequence ID" value="SFI58483.1"/>
    <property type="molecule type" value="Genomic_DNA"/>
</dbReference>
<name>A0A1I3JE06_9FLAO</name>
<sequence>MKYEPLLEDTYYHIYNRGNNKEDLFIEERNYNYFLQLMKKHITSVCSVLSYCLLKNHFHFVVKTKENIKSKEISQAFSNLFNAYSKSINKKYNRTGSLFQDRFSRKKIEDETYLKNLILYVHLNPVHHGFVADFSQYKYSSYQVVLSNKSTKLNRIYVLSLFESRLNFIKTHSSHKTNNLEEYYLE</sequence>
<keyword evidence="3" id="KW-1185">Reference proteome</keyword>
<protein>
    <submittedName>
        <fullName evidence="2">REP element-mobilizing transposase RayT</fullName>
    </submittedName>
</protein>
<dbReference type="RefSeq" id="WP_090836958.1">
    <property type="nucleotide sequence ID" value="NZ_FORM01000001.1"/>
</dbReference>
<dbReference type="SMART" id="SM01321">
    <property type="entry name" value="Y1_Tnp"/>
    <property type="match status" value="1"/>
</dbReference>
<dbReference type="STRING" id="1144750.SAMN05443431_101368"/>
<dbReference type="GO" id="GO:0004803">
    <property type="term" value="F:transposase activity"/>
    <property type="evidence" value="ECO:0007669"/>
    <property type="project" value="InterPro"/>
</dbReference>
<dbReference type="GO" id="GO:0006313">
    <property type="term" value="P:DNA transposition"/>
    <property type="evidence" value="ECO:0007669"/>
    <property type="project" value="InterPro"/>
</dbReference>
<dbReference type="SUPFAM" id="SSF143422">
    <property type="entry name" value="Transposase IS200-like"/>
    <property type="match status" value="1"/>
</dbReference>
<proteinExistence type="predicted"/>
<dbReference type="AlphaFoldDB" id="A0A1I3JE06"/>
<evidence type="ECO:0000313" key="3">
    <source>
        <dbReference type="Proteomes" id="UP000199559"/>
    </source>
</evidence>
<organism evidence="2 3">
    <name type="scientific">Olleya namhaensis</name>
    <dbReference type="NCBI Taxonomy" id="1144750"/>
    <lineage>
        <taxon>Bacteria</taxon>
        <taxon>Pseudomonadati</taxon>
        <taxon>Bacteroidota</taxon>
        <taxon>Flavobacteriia</taxon>
        <taxon>Flavobacteriales</taxon>
        <taxon>Flavobacteriaceae</taxon>
    </lineage>
</organism>
<reference evidence="3" key="1">
    <citation type="submission" date="2016-10" db="EMBL/GenBank/DDBJ databases">
        <authorList>
            <person name="Varghese N."/>
            <person name="Submissions S."/>
        </authorList>
    </citation>
    <scope>NUCLEOTIDE SEQUENCE [LARGE SCALE GENOMIC DNA]</scope>
    <source>
        <strain evidence="3">DSM 28881</strain>
    </source>
</reference>
<feature type="domain" description="Transposase IS200-like" evidence="1">
    <location>
        <begin position="7"/>
        <end position="124"/>
    </location>
</feature>
<evidence type="ECO:0000313" key="2">
    <source>
        <dbReference type="EMBL" id="SFI58483.1"/>
    </source>
</evidence>
<accession>A0A1I3JE06</accession>
<evidence type="ECO:0000259" key="1">
    <source>
        <dbReference type="SMART" id="SM01321"/>
    </source>
</evidence>
<dbReference type="Pfam" id="PF01797">
    <property type="entry name" value="Y1_Tnp"/>
    <property type="match status" value="1"/>
</dbReference>
<dbReference type="InterPro" id="IPR002686">
    <property type="entry name" value="Transposase_17"/>
</dbReference>